<dbReference type="EMBL" id="MCOG01000155">
    <property type="protein sequence ID" value="ORY34431.1"/>
    <property type="molecule type" value="Genomic_DNA"/>
</dbReference>
<dbReference type="OrthoDB" id="2194573at2759"/>
<protein>
    <recommendedName>
        <fullName evidence="3">MULE transposase domain-containing protein</fullName>
    </recommendedName>
</protein>
<proteinExistence type="predicted"/>
<evidence type="ECO:0000313" key="2">
    <source>
        <dbReference type="Proteomes" id="UP000193920"/>
    </source>
</evidence>
<evidence type="ECO:0008006" key="3">
    <source>
        <dbReference type="Google" id="ProtNLM"/>
    </source>
</evidence>
<reference evidence="1 2" key="1">
    <citation type="submission" date="2016-08" db="EMBL/GenBank/DDBJ databases">
        <title>A Parts List for Fungal Cellulosomes Revealed by Comparative Genomics.</title>
        <authorList>
            <consortium name="DOE Joint Genome Institute"/>
            <person name="Haitjema C.H."/>
            <person name="Gilmore S.P."/>
            <person name="Henske J.K."/>
            <person name="Solomon K.V."/>
            <person name="De Groot R."/>
            <person name="Kuo A."/>
            <person name="Mondo S.J."/>
            <person name="Salamov A.A."/>
            <person name="Labutti K."/>
            <person name="Zhao Z."/>
            <person name="Chiniquy J."/>
            <person name="Barry K."/>
            <person name="Brewer H.M."/>
            <person name="Purvine S.O."/>
            <person name="Wright A.T."/>
            <person name="Boxma B."/>
            <person name="Van Alen T."/>
            <person name="Hackstein J.H."/>
            <person name="Baker S.E."/>
            <person name="Grigoriev I.V."/>
            <person name="O'Malley M.A."/>
        </authorList>
    </citation>
    <scope>NUCLEOTIDE SEQUENCE [LARGE SCALE GENOMIC DNA]</scope>
    <source>
        <strain evidence="1 2">G1</strain>
    </source>
</reference>
<accession>A0A1Y2BI14</accession>
<evidence type="ECO:0000313" key="1">
    <source>
        <dbReference type="EMBL" id="ORY34431.1"/>
    </source>
</evidence>
<sequence length="176" mass="21596">MVHFILHQYLVIKFASEINSFYTTSLSILNNKEQATYELLFEELKKNESNYNNNIISNYNNNIIVIPKILRCDFEKSISNASIKIFHNITIKYCVWYYKRSFEVQKNKLCYNEVENNHKIYLLYKAITNFPFINPEYIFDIYNYIKIICQIYNYFNFLNFLEYFNKTYLYKYDIQY</sequence>
<keyword evidence="2" id="KW-1185">Reference proteome</keyword>
<dbReference type="Proteomes" id="UP000193920">
    <property type="component" value="Unassembled WGS sequence"/>
</dbReference>
<organism evidence="1 2">
    <name type="scientific">Neocallimastix californiae</name>
    <dbReference type="NCBI Taxonomy" id="1754190"/>
    <lineage>
        <taxon>Eukaryota</taxon>
        <taxon>Fungi</taxon>
        <taxon>Fungi incertae sedis</taxon>
        <taxon>Chytridiomycota</taxon>
        <taxon>Chytridiomycota incertae sedis</taxon>
        <taxon>Neocallimastigomycetes</taxon>
        <taxon>Neocallimastigales</taxon>
        <taxon>Neocallimastigaceae</taxon>
        <taxon>Neocallimastix</taxon>
    </lineage>
</organism>
<comment type="caution">
    <text evidence="1">The sequence shown here is derived from an EMBL/GenBank/DDBJ whole genome shotgun (WGS) entry which is preliminary data.</text>
</comment>
<name>A0A1Y2BI14_9FUNG</name>
<dbReference type="AlphaFoldDB" id="A0A1Y2BI14"/>
<gene>
    <name evidence="1" type="ORF">LY90DRAFT_511823</name>
</gene>